<sequence>MASLKPSLLLSLPRLRPDADADADADVLGMGIPEAVPAPRGEWIETLVGGERPFAWEEVVAVAAFADTARGAEAPCE</sequence>
<accession>A0ABQ0CJ38</accession>
<name>A0ABQ0CJ38_9HYPO</name>
<protein>
    <submittedName>
        <fullName evidence="1">Uncharacterized protein</fullName>
    </submittedName>
</protein>
<organism evidence="1 2">
    <name type="scientific">Epichloe bromicola</name>
    <dbReference type="NCBI Taxonomy" id="79588"/>
    <lineage>
        <taxon>Eukaryota</taxon>
        <taxon>Fungi</taxon>
        <taxon>Dikarya</taxon>
        <taxon>Ascomycota</taxon>
        <taxon>Pezizomycotina</taxon>
        <taxon>Sordariomycetes</taxon>
        <taxon>Hypocreomycetidae</taxon>
        <taxon>Hypocreales</taxon>
        <taxon>Clavicipitaceae</taxon>
        <taxon>Epichloe</taxon>
    </lineage>
</organism>
<dbReference type="EMBL" id="BAAFGZ010000044">
    <property type="protein sequence ID" value="GAB0133454.1"/>
    <property type="molecule type" value="Genomic_DNA"/>
</dbReference>
<keyword evidence="2" id="KW-1185">Reference proteome</keyword>
<comment type="caution">
    <text evidence="1">The sequence shown here is derived from an EMBL/GenBank/DDBJ whole genome shotgun (WGS) entry which is preliminary data.</text>
</comment>
<evidence type="ECO:0000313" key="1">
    <source>
        <dbReference type="EMBL" id="GAB0133454.1"/>
    </source>
</evidence>
<reference evidence="2" key="1">
    <citation type="submission" date="2024-06" db="EMBL/GenBank/DDBJ databases">
        <title>Draft Genome Sequences of Epichloe bromicola Strains Isolated from Elymus ciliaris.</title>
        <authorList>
            <consortium name="Epichloe bromicola genome sequencing consortium"/>
            <person name="Miura A."/>
            <person name="Imano S."/>
            <person name="Ashida A."/>
            <person name="Sato I."/>
            <person name="Chiba S."/>
            <person name="Tanaka A."/>
            <person name="Camagna M."/>
            <person name="Takemoto D."/>
        </authorList>
    </citation>
    <scope>NUCLEOTIDE SEQUENCE [LARGE SCALE GENOMIC DNA]</scope>
    <source>
        <strain evidence="2">DP</strain>
    </source>
</reference>
<dbReference type="Proteomes" id="UP001562357">
    <property type="component" value="Unassembled WGS sequence"/>
</dbReference>
<gene>
    <name evidence="1" type="primary">g1861</name>
    <name evidence="1" type="ORF">EsDP_00001861</name>
</gene>
<evidence type="ECO:0000313" key="2">
    <source>
        <dbReference type="Proteomes" id="UP001562357"/>
    </source>
</evidence>
<proteinExistence type="predicted"/>